<keyword evidence="2" id="KW-1185">Reference proteome</keyword>
<name>A0AAV4TAW0_CAEEX</name>
<accession>A0AAV4TAW0</accession>
<organism evidence="1 2">
    <name type="scientific">Caerostris extrusa</name>
    <name type="common">Bark spider</name>
    <name type="synonym">Caerostris bankana</name>
    <dbReference type="NCBI Taxonomy" id="172846"/>
    <lineage>
        <taxon>Eukaryota</taxon>
        <taxon>Metazoa</taxon>
        <taxon>Ecdysozoa</taxon>
        <taxon>Arthropoda</taxon>
        <taxon>Chelicerata</taxon>
        <taxon>Arachnida</taxon>
        <taxon>Araneae</taxon>
        <taxon>Araneomorphae</taxon>
        <taxon>Entelegynae</taxon>
        <taxon>Araneoidea</taxon>
        <taxon>Araneidae</taxon>
        <taxon>Caerostris</taxon>
    </lineage>
</organism>
<proteinExistence type="predicted"/>
<protein>
    <submittedName>
        <fullName evidence="1">Uncharacterized protein</fullName>
    </submittedName>
</protein>
<evidence type="ECO:0000313" key="2">
    <source>
        <dbReference type="Proteomes" id="UP001054945"/>
    </source>
</evidence>
<dbReference type="EMBL" id="BPLR01010898">
    <property type="protein sequence ID" value="GIY42824.1"/>
    <property type="molecule type" value="Genomic_DNA"/>
</dbReference>
<dbReference type="AlphaFoldDB" id="A0AAV4TAW0"/>
<comment type="caution">
    <text evidence="1">The sequence shown here is derived from an EMBL/GenBank/DDBJ whole genome shotgun (WGS) entry which is preliminary data.</text>
</comment>
<sequence length="201" mass="22863">MLFTLRLSLSIPRNSCRSYLSGQIDFRRSKMSRRLRRKKSKLEIRIPFIQDYRTTSNKFNFTSTPQQNAHVHRIAGFKHPLPTNLTYPTSNKTKKPFIHSQLAPNPNPIPSPISEELLNDINSKRSARRIAKFLHSIQCLAFSLSLSLSEICTNLSEKKSYILNPQRPVPVSSSSLRSHFLVLFPSVSFEPGTFAPANSPP</sequence>
<reference evidence="1 2" key="1">
    <citation type="submission" date="2021-06" db="EMBL/GenBank/DDBJ databases">
        <title>Caerostris extrusa draft genome.</title>
        <authorList>
            <person name="Kono N."/>
            <person name="Arakawa K."/>
        </authorList>
    </citation>
    <scope>NUCLEOTIDE SEQUENCE [LARGE SCALE GENOMIC DNA]</scope>
</reference>
<gene>
    <name evidence="1" type="ORF">CEXT_585901</name>
</gene>
<dbReference type="Proteomes" id="UP001054945">
    <property type="component" value="Unassembled WGS sequence"/>
</dbReference>
<evidence type="ECO:0000313" key="1">
    <source>
        <dbReference type="EMBL" id="GIY42824.1"/>
    </source>
</evidence>